<dbReference type="InterPro" id="IPR027417">
    <property type="entry name" value="P-loop_NTPase"/>
</dbReference>
<dbReference type="CDD" id="cd03257">
    <property type="entry name" value="ABC_NikE_OppD_transporters"/>
    <property type="match status" value="1"/>
</dbReference>
<evidence type="ECO:0000256" key="3">
    <source>
        <dbReference type="ARBA" id="ARBA00022448"/>
    </source>
</evidence>
<dbReference type="PROSITE" id="PS50893">
    <property type="entry name" value="ABC_TRANSPORTER_2"/>
    <property type="match status" value="1"/>
</dbReference>
<evidence type="ECO:0000313" key="15">
    <source>
        <dbReference type="Proteomes" id="UP000655037"/>
    </source>
</evidence>
<comment type="similarity">
    <text evidence="2">Belongs to the ABC transporter superfamily.</text>
</comment>
<dbReference type="NCBIfam" id="TIGR02770">
    <property type="entry name" value="nickel_nikD"/>
    <property type="match status" value="1"/>
</dbReference>
<evidence type="ECO:0000256" key="2">
    <source>
        <dbReference type="ARBA" id="ARBA00005417"/>
    </source>
</evidence>
<dbReference type="InterPro" id="IPR003439">
    <property type="entry name" value="ABC_transporter-like_ATP-bd"/>
</dbReference>
<dbReference type="SMART" id="SM00382">
    <property type="entry name" value="AAA"/>
    <property type="match status" value="1"/>
</dbReference>
<dbReference type="GO" id="GO:0015413">
    <property type="term" value="F:ABC-type nickel transporter activity"/>
    <property type="evidence" value="ECO:0007669"/>
    <property type="project" value="InterPro"/>
</dbReference>
<evidence type="ECO:0000256" key="7">
    <source>
        <dbReference type="ARBA" id="ARBA00022741"/>
    </source>
</evidence>
<keyword evidence="3" id="KW-0813">Transport</keyword>
<evidence type="ECO:0000256" key="8">
    <source>
        <dbReference type="ARBA" id="ARBA00022840"/>
    </source>
</evidence>
<name>A0AAE2R9Y7_AGRVI</name>
<evidence type="ECO:0000256" key="12">
    <source>
        <dbReference type="ARBA" id="ARBA00023136"/>
    </source>
</evidence>
<dbReference type="GO" id="GO:0005524">
    <property type="term" value="F:ATP binding"/>
    <property type="evidence" value="ECO:0007669"/>
    <property type="project" value="UniProtKB-KW"/>
</dbReference>
<dbReference type="PANTHER" id="PTHR43297">
    <property type="entry name" value="OLIGOPEPTIDE TRANSPORT ATP-BINDING PROTEIN APPD"/>
    <property type="match status" value="1"/>
</dbReference>
<keyword evidence="12" id="KW-0472">Membrane</keyword>
<evidence type="ECO:0000256" key="11">
    <source>
        <dbReference type="ARBA" id="ARBA00023112"/>
    </source>
</evidence>
<dbReference type="InterPro" id="IPR003593">
    <property type="entry name" value="AAA+_ATPase"/>
</dbReference>
<dbReference type="InterPro" id="IPR014138">
    <property type="entry name" value="Nickel_NikD"/>
</dbReference>
<comment type="caution">
    <text evidence="14">The sequence shown here is derived from an EMBL/GenBank/DDBJ whole genome shotgun (WGS) entry which is preliminary data.</text>
</comment>
<dbReference type="EMBL" id="JACXXJ020000004">
    <property type="protein sequence ID" value="MBF2714433.1"/>
    <property type="molecule type" value="Genomic_DNA"/>
</dbReference>
<dbReference type="GO" id="GO:0016151">
    <property type="term" value="F:nickel cation binding"/>
    <property type="evidence" value="ECO:0007669"/>
    <property type="project" value="InterPro"/>
</dbReference>
<dbReference type="PANTHER" id="PTHR43297:SF2">
    <property type="entry name" value="DIPEPTIDE TRANSPORT ATP-BINDING PROTEIN DPPD"/>
    <property type="match status" value="1"/>
</dbReference>
<evidence type="ECO:0000256" key="4">
    <source>
        <dbReference type="ARBA" id="ARBA00022475"/>
    </source>
</evidence>
<dbReference type="InterPro" id="IPR017871">
    <property type="entry name" value="ABC_transporter-like_CS"/>
</dbReference>
<proteinExistence type="inferred from homology"/>
<reference evidence="14" key="1">
    <citation type="submission" date="2020-11" db="EMBL/GenBank/DDBJ databases">
        <title>Agrobacterium vitis strain K377 genome.</title>
        <authorList>
            <person name="Xi H."/>
        </authorList>
    </citation>
    <scope>NUCLEOTIDE SEQUENCE</scope>
    <source>
        <strain evidence="14">K377</strain>
        <plasmid evidence="14">unnamed3</plasmid>
    </source>
</reference>
<gene>
    <name evidence="14" type="primary">nikD</name>
    <name evidence="14" type="ORF">IEI95_009375</name>
</gene>
<dbReference type="GO" id="GO:0016887">
    <property type="term" value="F:ATP hydrolysis activity"/>
    <property type="evidence" value="ECO:0007669"/>
    <property type="project" value="InterPro"/>
</dbReference>
<evidence type="ECO:0000256" key="10">
    <source>
        <dbReference type="ARBA" id="ARBA00023065"/>
    </source>
</evidence>
<keyword evidence="8 14" id="KW-0067">ATP-binding</keyword>
<keyword evidence="9" id="KW-1278">Translocase</keyword>
<evidence type="ECO:0000256" key="1">
    <source>
        <dbReference type="ARBA" id="ARBA00004417"/>
    </source>
</evidence>
<keyword evidence="5" id="KW-0997">Cell inner membrane</keyword>
<keyword evidence="11" id="KW-0921">Nickel transport</keyword>
<dbReference type="RefSeq" id="WP_194416338.1">
    <property type="nucleotide sequence ID" value="NZ_JACXXJ020000004.1"/>
</dbReference>
<dbReference type="SUPFAM" id="SSF52540">
    <property type="entry name" value="P-loop containing nucleoside triphosphate hydrolases"/>
    <property type="match status" value="1"/>
</dbReference>
<keyword evidence="7" id="KW-0547">Nucleotide-binding</keyword>
<organism evidence="14 15">
    <name type="scientific">Agrobacterium vitis</name>
    <name type="common">Rhizobium vitis</name>
    <dbReference type="NCBI Taxonomy" id="373"/>
    <lineage>
        <taxon>Bacteria</taxon>
        <taxon>Pseudomonadati</taxon>
        <taxon>Pseudomonadota</taxon>
        <taxon>Alphaproteobacteria</taxon>
        <taxon>Hyphomicrobiales</taxon>
        <taxon>Rhizobiaceae</taxon>
        <taxon>Rhizobium/Agrobacterium group</taxon>
        <taxon>Agrobacterium</taxon>
    </lineage>
</organism>
<evidence type="ECO:0000259" key="13">
    <source>
        <dbReference type="PROSITE" id="PS50893"/>
    </source>
</evidence>
<dbReference type="Proteomes" id="UP000655037">
    <property type="component" value="Unassembled WGS sequence"/>
</dbReference>
<dbReference type="Gene3D" id="3.40.50.300">
    <property type="entry name" value="P-loop containing nucleotide triphosphate hydrolases"/>
    <property type="match status" value="1"/>
</dbReference>
<evidence type="ECO:0000256" key="6">
    <source>
        <dbReference type="ARBA" id="ARBA00022596"/>
    </source>
</evidence>
<dbReference type="InterPro" id="IPR050388">
    <property type="entry name" value="ABC_Ni/Peptide_Import"/>
</dbReference>
<keyword evidence="10" id="KW-0406">Ion transport</keyword>
<keyword evidence="14" id="KW-0614">Plasmid</keyword>
<keyword evidence="6" id="KW-0533">Nickel</keyword>
<comment type="subcellular location">
    <subcellularLocation>
        <location evidence="1">Cell inner membrane</location>
        <topology evidence="1">Peripheral membrane protein</topology>
    </subcellularLocation>
</comment>
<dbReference type="PROSITE" id="PS00211">
    <property type="entry name" value="ABC_TRANSPORTER_1"/>
    <property type="match status" value="1"/>
</dbReference>
<geneLocation type="plasmid" evidence="14">
    <name>unnamed3</name>
</geneLocation>
<dbReference type="Pfam" id="PF00005">
    <property type="entry name" value="ABC_tran"/>
    <property type="match status" value="1"/>
</dbReference>
<dbReference type="GO" id="GO:0005886">
    <property type="term" value="C:plasma membrane"/>
    <property type="evidence" value="ECO:0007669"/>
    <property type="project" value="UniProtKB-SubCell"/>
</dbReference>
<evidence type="ECO:0000256" key="9">
    <source>
        <dbReference type="ARBA" id="ARBA00022967"/>
    </source>
</evidence>
<evidence type="ECO:0000256" key="5">
    <source>
        <dbReference type="ARBA" id="ARBA00022519"/>
    </source>
</evidence>
<protein>
    <submittedName>
        <fullName evidence="14">Nickel import ATP-binding protein NikD</fullName>
    </submittedName>
</protein>
<feature type="domain" description="ABC transporter" evidence="13">
    <location>
        <begin position="5"/>
        <end position="249"/>
    </location>
</feature>
<accession>A0AAE2R9Y7</accession>
<dbReference type="AlphaFoldDB" id="A0AAE2R9Y7"/>
<evidence type="ECO:0000313" key="14">
    <source>
        <dbReference type="EMBL" id="MBF2714433.1"/>
    </source>
</evidence>
<keyword evidence="4" id="KW-1003">Cell membrane</keyword>
<sequence length="262" mass="28085">MIQTLSIQNLTVHPSDSDGHPALVDHLSLELKRGRILALVGASGSGKSLTCSASLGVAPAGVTVTNGTLALDGQPALPADLRGKTVATILQNPRSAFNPVRTMRHHVIETLKAAGRLSPDNDLQQALAFMHDVGLEEPQRILDMHAFEMSGGMLQRMMIALALMSGAPFLFADEPTTDLDLIVQMQVLDLIERVARQQGLGVLLVTHDMGVVARLADDVAVIDHGKLVETGSVMDIFHAPQHPVTRMLVRAHLSLYGLELAQ</sequence>